<feature type="coiled-coil region" evidence="2">
    <location>
        <begin position="116"/>
        <end position="207"/>
    </location>
</feature>
<evidence type="ECO:0000259" key="5">
    <source>
        <dbReference type="Pfam" id="PF25989"/>
    </source>
</evidence>
<organism evidence="6 7">
    <name type="scientific">Acidisarcina polymorpha</name>
    <dbReference type="NCBI Taxonomy" id="2211140"/>
    <lineage>
        <taxon>Bacteria</taxon>
        <taxon>Pseudomonadati</taxon>
        <taxon>Acidobacteriota</taxon>
        <taxon>Terriglobia</taxon>
        <taxon>Terriglobales</taxon>
        <taxon>Acidobacteriaceae</taxon>
        <taxon>Acidisarcina</taxon>
    </lineage>
</organism>
<evidence type="ECO:0000256" key="2">
    <source>
        <dbReference type="SAM" id="Coils"/>
    </source>
</evidence>
<dbReference type="Pfam" id="PF25881">
    <property type="entry name" value="HH_YBHG"/>
    <property type="match status" value="1"/>
</dbReference>
<dbReference type="AlphaFoldDB" id="A0A2Z5FY03"/>
<evidence type="ECO:0000256" key="1">
    <source>
        <dbReference type="ARBA" id="ARBA00009477"/>
    </source>
</evidence>
<dbReference type="EMBL" id="CP030840">
    <property type="protein sequence ID" value="AXC11741.1"/>
    <property type="molecule type" value="Genomic_DNA"/>
</dbReference>
<dbReference type="Gene3D" id="2.40.50.100">
    <property type="match status" value="1"/>
</dbReference>
<dbReference type="GO" id="GO:0015562">
    <property type="term" value="F:efflux transmembrane transporter activity"/>
    <property type="evidence" value="ECO:0007669"/>
    <property type="project" value="TreeGrafter"/>
</dbReference>
<dbReference type="InterPro" id="IPR058792">
    <property type="entry name" value="Beta-barrel_RND_2"/>
</dbReference>
<dbReference type="Gene3D" id="2.40.420.20">
    <property type="match status" value="1"/>
</dbReference>
<dbReference type="SUPFAM" id="SSF111369">
    <property type="entry name" value="HlyD-like secretion proteins"/>
    <property type="match status" value="2"/>
</dbReference>
<protein>
    <submittedName>
        <fullName evidence="6">Putative Co/Zn/Cd efflux system membrane fusion protein</fullName>
    </submittedName>
</protein>
<comment type="similarity">
    <text evidence="1">Belongs to the membrane fusion protein (MFP) (TC 8.A.1) family.</text>
</comment>
<feature type="domain" description="YbhG-like alpha-helical hairpin" evidence="3">
    <location>
        <begin position="81"/>
        <end position="208"/>
    </location>
</feature>
<gene>
    <name evidence="6" type="ORF">ACPOL_2419</name>
</gene>
<keyword evidence="7" id="KW-1185">Reference proteome</keyword>
<dbReference type="Proteomes" id="UP000253606">
    <property type="component" value="Chromosome"/>
</dbReference>
<feature type="domain" description="CusB-like beta-barrel" evidence="4">
    <location>
        <begin position="252"/>
        <end position="321"/>
    </location>
</feature>
<dbReference type="InterPro" id="IPR058637">
    <property type="entry name" value="YknX-like_C"/>
</dbReference>
<dbReference type="PANTHER" id="PTHR30469">
    <property type="entry name" value="MULTIDRUG RESISTANCE PROTEIN MDTA"/>
    <property type="match status" value="1"/>
</dbReference>
<evidence type="ECO:0000313" key="6">
    <source>
        <dbReference type="EMBL" id="AXC11741.1"/>
    </source>
</evidence>
<dbReference type="GO" id="GO:1990281">
    <property type="term" value="C:efflux pump complex"/>
    <property type="evidence" value="ECO:0007669"/>
    <property type="project" value="TreeGrafter"/>
</dbReference>
<dbReference type="OrthoDB" id="106087at2"/>
<dbReference type="InterPro" id="IPR006143">
    <property type="entry name" value="RND_pump_MFP"/>
</dbReference>
<dbReference type="Pfam" id="PF25954">
    <property type="entry name" value="Beta-barrel_RND_2"/>
    <property type="match status" value="1"/>
</dbReference>
<proteinExistence type="inferred from homology"/>
<evidence type="ECO:0000259" key="4">
    <source>
        <dbReference type="Pfam" id="PF25954"/>
    </source>
</evidence>
<dbReference type="NCBIfam" id="TIGR01730">
    <property type="entry name" value="RND_mfp"/>
    <property type="match status" value="1"/>
</dbReference>
<sequence length="415" mass="43171">MLLAVLLPLTGCKQSESTPPTEVEVESAPAAQTRITEHIIADAVLAPLAQAAIAPRITAPVSRFYIQRGSKVKAGELLATLENRDLQAAVTDSQGSYDAAQASYQTTTKAVVPEDYQKAELDLAQAKANLELNQKIVESRKQLFAQGALPGRDLDTAEAALVQAQAAFDSAQKHLAGMREVSREAALKNAKGQLESAEGKYSGAQAQLAYSEVKSPIAGVVTERPLFAGETAAAGTPLITIMDTSALLAKLHLSQSQAQLLHLGNPASVTVPGVAEPEDGRITLISPALDPGSTTVEVWVRIGNSDGMLRPGTAVKVSLAGRTVDRAVVVPAQAIVTTQSGKKAVMVIGKDQVAHRTPVETGIEDGGLVQIVSGVTAGAQIVTNGSYALDDGAKVKVVQPSEKDADEKPAAGESK</sequence>
<dbReference type="Pfam" id="PF25989">
    <property type="entry name" value="YknX_C"/>
    <property type="match status" value="1"/>
</dbReference>
<dbReference type="PANTHER" id="PTHR30469:SF15">
    <property type="entry name" value="HLYD FAMILY OF SECRETION PROTEINS"/>
    <property type="match status" value="1"/>
</dbReference>
<evidence type="ECO:0000313" key="7">
    <source>
        <dbReference type="Proteomes" id="UP000253606"/>
    </source>
</evidence>
<dbReference type="Gene3D" id="2.40.30.170">
    <property type="match status" value="1"/>
</dbReference>
<accession>A0A2Z5FY03</accession>
<evidence type="ECO:0000259" key="3">
    <source>
        <dbReference type="Pfam" id="PF25881"/>
    </source>
</evidence>
<feature type="domain" description="YknX-like C-terminal permuted SH3-like" evidence="5">
    <location>
        <begin position="328"/>
        <end position="397"/>
    </location>
</feature>
<dbReference type="Gene3D" id="1.10.287.470">
    <property type="entry name" value="Helix hairpin bin"/>
    <property type="match status" value="2"/>
</dbReference>
<name>A0A2Z5FY03_9BACT</name>
<dbReference type="KEGG" id="abas:ACPOL_2419"/>
<dbReference type="InterPro" id="IPR059052">
    <property type="entry name" value="HH_YbhG-like"/>
</dbReference>
<reference evidence="6 7" key="1">
    <citation type="journal article" date="2018" name="Front. Microbiol.">
        <title>Hydrolytic Capabilities as a Key to Environmental Success: Chitinolytic and Cellulolytic Acidobacteria From Acidic Sub-arctic Soils and Boreal Peatlands.</title>
        <authorList>
            <person name="Belova S.E."/>
            <person name="Ravin N.V."/>
            <person name="Pankratov T.A."/>
            <person name="Rakitin A.L."/>
            <person name="Ivanova A.A."/>
            <person name="Beletsky A.V."/>
            <person name="Mardanov A.V."/>
            <person name="Sinninghe Damste J.S."/>
            <person name="Dedysh S.N."/>
        </authorList>
    </citation>
    <scope>NUCLEOTIDE SEQUENCE [LARGE SCALE GENOMIC DNA]</scope>
    <source>
        <strain evidence="6 7">SBC82</strain>
    </source>
</reference>
<keyword evidence="2" id="KW-0175">Coiled coil</keyword>